<feature type="chain" id="PRO_5028915382" description="Entericidin" evidence="2">
    <location>
        <begin position="25"/>
        <end position="63"/>
    </location>
</feature>
<dbReference type="PROSITE" id="PS51257">
    <property type="entry name" value="PROKAR_LIPOPROTEIN"/>
    <property type="match status" value="1"/>
</dbReference>
<sequence>MKTKVIILVAALGLALSACTGKKAGEENADTMHKYTDTSKMMDSTHTDSTADSTTNAPADVKH</sequence>
<feature type="region of interest" description="Disordered" evidence="1">
    <location>
        <begin position="23"/>
        <end position="63"/>
    </location>
</feature>
<evidence type="ECO:0000256" key="2">
    <source>
        <dbReference type="SAM" id="SignalP"/>
    </source>
</evidence>
<name>A0A7G9QCP8_9SPHI</name>
<proteinExistence type="predicted"/>
<gene>
    <name evidence="3" type="ORF">H9L23_18655</name>
</gene>
<evidence type="ECO:0000313" key="3">
    <source>
        <dbReference type="EMBL" id="QNN41123.1"/>
    </source>
</evidence>
<dbReference type="Proteomes" id="UP000515806">
    <property type="component" value="Chromosome"/>
</dbReference>
<reference evidence="3 4" key="1">
    <citation type="submission" date="2020-08" db="EMBL/GenBank/DDBJ databases">
        <title>Genome sequence of Pedobacter roseus KACC 11594T.</title>
        <authorList>
            <person name="Hyun D.-W."/>
            <person name="Bae J.-W."/>
        </authorList>
    </citation>
    <scope>NUCLEOTIDE SEQUENCE [LARGE SCALE GENOMIC DNA]</scope>
    <source>
        <strain evidence="3 4">KACC 11594</strain>
    </source>
</reference>
<dbReference type="KEGG" id="proe:H9L23_18655"/>
<organism evidence="3 4">
    <name type="scientific">Pedobacter roseus</name>
    <dbReference type="NCBI Taxonomy" id="336820"/>
    <lineage>
        <taxon>Bacteria</taxon>
        <taxon>Pseudomonadati</taxon>
        <taxon>Bacteroidota</taxon>
        <taxon>Sphingobacteriia</taxon>
        <taxon>Sphingobacteriales</taxon>
        <taxon>Sphingobacteriaceae</taxon>
        <taxon>Pedobacter</taxon>
    </lineage>
</organism>
<dbReference type="AlphaFoldDB" id="A0A7G9QCP8"/>
<keyword evidence="4" id="KW-1185">Reference proteome</keyword>
<feature type="compositionally biased region" description="Basic and acidic residues" evidence="1">
    <location>
        <begin position="23"/>
        <end position="37"/>
    </location>
</feature>
<feature type="signal peptide" evidence="2">
    <location>
        <begin position="1"/>
        <end position="24"/>
    </location>
</feature>
<accession>A0A7G9QCP8</accession>
<protein>
    <recommendedName>
        <fullName evidence="5">Entericidin</fullName>
    </recommendedName>
</protein>
<keyword evidence="2" id="KW-0732">Signal</keyword>
<evidence type="ECO:0000256" key="1">
    <source>
        <dbReference type="SAM" id="MobiDB-lite"/>
    </source>
</evidence>
<dbReference type="RefSeq" id="WP_025145291.1">
    <property type="nucleotide sequence ID" value="NZ_CP060723.1"/>
</dbReference>
<feature type="compositionally biased region" description="Low complexity" evidence="1">
    <location>
        <begin position="47"/>
        <end position="63"/>
    </location>
</feature>
<evidence type="ECO:0008006" key="5">
    <source>
        <dbReference type="Google" id="ProtNLM"/>
    </source>
</evidence>
<dbReference type="EMBL" id="CP060723">
    <property type="protein sequence ID" value="QNN41123.1"/>
    <property type="molecule type" value="Genomic_DNA"/>
</dbReference>
<evidence type="ECO:0000313" key="4">
    <source>
        <dbReference type="Proteomes" id="UP000515806"/>
    </source>
</evidence>